<dbReference type="AlphaFoldDB" id="A0A2H0X0K2"/>
<feature type="compositionally biased region" description="Low complexity" evidence="1">
    <location>
        <begin position="54"/>
        <end position="86"/>
    </location>
</feature>
<dbReference type="EMBL" id="PEYY01000119">
    <property type="protein sequence ID" value="PIS17719.1"/>
    <property type="molecule type" value="Genomic_DNA"/>
</dbReference>
<keyword evidence="2" id="KW-0812">Transmembrane</keyword>
<protein>
    <submittedName>
        <fullName evidence="3">Uncharacterized protein</fullName>
    </submittedName>
</protein>
<feature type="region of interest" description="Disordered" evidence="1">
    <location>
        <begin position="54"/>
        <end position="123"/>
    </location>
</feature>
<organism evidence="3 4">
    <name type="scientific">Candidatus Collierbacteria bacterium CG09_land_8_20_14_0_10_46_12</name>
    <dbReference type="NCBI Taxonomy" id="1974533"/>
    <lineage>
        <taxon>Bacteria</taxon>
        <taxon>Candidatus Collieribacteriota</taxon>
    </lineage>
</organism>
<dbReference type="Proteomes" id="UP000229574">
    <property type="component" value="Unassembled WGS sequence"/>
</dbReference>
<feature type="compositionally biased region" description="Polar residues" evidence="1">
    <location>
        <begin position="110"/>
        <end position="120"/>
    </location>
</feature>
<name>A0A2H0X0K2_9BACT</name>
<accession>A0A2H0X0K2</accession>
<sequence>MEEDVVPVIPKRRFPLLPLIFGVVLVVMIVGVAAVVYYQTKLVSFPAPSPTSSAIALASADPSPSPSSSPSASPKSSPKTSFKPVSVIPSLAPTPTPVPRPTLDIRFGNPSANVKQTIDQGTGDGRVINREYTSIQAGQFDEVSSSWSPRVTVCFHMVSDQEIKGSDLKFTFSLDDKVDVEDNLGQYDKLEAGRLYDWCHDVTTNIGHHTARLLLNGDKSLKESNYVNDVARLEWDNLKD</sequence>
<feature type="transmembrane region" description="Helical" evidence="2">
    <location>
        <begin position="16"/>
        <end position="38"/>
    </location>
</feature>
<proteinExistence type="predicted"/>
<keyword evidence="2" id="KW-1133">Transmembrane helix</keyword>
<reference evidence="4" key="1">
    <citation type="submission" date="2017-09" db="EMBL/GenBank/DDBJ databases">
        <title>Depth-based differentiation of microbial function through sediment-hosted aquifers and enrichment of novel symbionts in the deep terrestrial subsurface.</title>
        <authorList>
            <person name="Probst A.J."/>
            <person name="Ladd B."/>
            <person name="Jarett J.K."/>
            <person name="Geller-Mcgrath D.E."/>
            <person name="Sieber C.M.K."/>
            <person name="Emerson J.B."/>
            <person name="Anantharaman K."/>
            <person name="Thomas B.C."/>
            <person name="Malmstrom R."/>
            <person name="Stieglmeier M."/>
            <person name="Klingl A."/>
            <person name="Woyke T."/>
            <person name="Ryan C.M."/>
            <person name="Banfield J.F."/>
        </authorList>
    </citation>
    <scope>NUCLEOTIDE SEQUENCE [LARGE SCALE GENOMIC DNA]</scope>
</reference>
<comment type="caution">
    <text evidence="3">The sequence shown here is derived from an EMBL/GenBank/DDBJ whole genome shotgun (WGS) entry which is preliminary data.</text>
</comment>
<evidence type="ECO:0000256" key="1">
    <source>
        <dbReference type="SAM" id="MobiDB-lite"/>
    </source>
</evidence>
<keyword evidence="2" id="KW-0472">Membrane</keyword>
<feature type="non-terminal residue" evidence="3">
    <location>
        <position position="240"/>
    </location>
</feature>
<evidence type="ECO:0000313" key="3">
    <source>
        <dbReference type="EMBL" id="PIS17719.1"/>
    </source>
</evidence>
<gene>
    <name evidence="3" type="ORF">COT54_03100</name>
</gene>
<evidence type="ECO:0000256" key="2">
    <source>
        <dbReference type="SAM" id="Phobius"/>
    </source>
</evidence>
<evidence type="ECO:0000313" key="4">
    <source>
        <dbReference type="Proteomes" id="UP000229574"/>
    </source>
</evidence>